<evidence type="ECO:0000256" key="3">
    <source>
        <dbReference type="ARBA" id="ARBA00022679"/>
    </source>
</evidence>
<evidence type="ECO:0000256" key="7">
    <source>
        <dbReference type="ARBA" id="ARBA00023315"/>
    </source>
</evidence>
<keyword evidence="3 10" id="KW-0808">Transferase</keyword>
<dbReference type="InterPro" id="IPR017860">
    <property type="entry name" value="Peptidase_M22_CS"/>
</dbReference>
<evidence type="ECO:0000256" key="8">
    <source>
        <dbReference type="ARBA" id="ARBA00048117"/>
    </source>
</evidence>
<sequence>PPFPGLNRGFLPVGVNLWGCLLIKPSGFKGGGFFLKTTPPAFTVIEQSNVIHSQIDIHKEFGGVVPNLAKREHEKLLVPITIKAIQDSGQTLSKHSNNQYDTSSIRNLFEKNQTLLESVEQHSATLFQKPRIDLIAITNGPGLEPALWVGVTLARALSVLWDIPIIGVDHMQGHICANFIQTEENQPPVAFPAIALTISGGHTQLVYMKEPLHYQLLGETVDDAAGEAFDKVARMLSLSYPGGPIISRLAEHGDKEKYDFPRPMMHTKDLNFSFSGLKTAVLYLTKKMTPEEIQQEKEHIAASFQQAVIDVVTKKTIKAIIDHDAKSLLVGGGVIANKQLREQLGNAIQQNTNATYHIPLPQHATDNAAMIAACGALEHTTKNRTDNPHTLSVDANKTIA</sequence>
<keyword evidence="6" id="KW-0408">Iron</keyword>
<dbReference type="FunFam" id="3.30.420.40:FF:000040">
    <property type="entry name" value="tRNA N6-adenosine threonylcarbamoyltransferase"/>
    <property type="match status" value="1"/>
</dbReference>
<protein>
    <recommendedName>
        <fullName evidence="1">N(6)-L-threonylcarbamoyladenine synthase</fullName>
        <ecNumber evidence="1">2.3.1.234</ecNumber>
    </recommendedName>
</protein>
<evidence type="ECO:0000256" key="5">
    <source>
        <dbReference type="ARBA" id="ARBA00022723"/>
    </source>
</evidence>
<comment type="catalytic activity">
    <reaction evidence="8">
        <text>L-threonylcarbamoyladenylate + adenosine(37) in tRNA = N(6)-L-threonylcarbamoyladenosine(37) in tRNA + AMP + H(+)</text>
        <dbReference type="Rhea" id="RHEA:37059"/>
        <dbReference type="Rhea" id="RHEA-COMP:10162"/>
        <dbReference type="Rhea" id="RHEA-COMP:10163"/>
        <dbReference type="ChEBI" id="CHEBI:15378"/>
        <dbReference type="ChEBI" id="CHEBI:73682"/>
        <dbReference type="ChEBI" id="CHEBI:74411"/>
        <dbReference type="ChEBI" id="CHEBI:74418"/>
        <dbReference type="ChEBI" id="CHEBI:456215"/>
        <dbReference type="EC" id="2.3.1.234"/>
    </reaction>
</comment>
<dbReference type="GO" id="GO:0002949">
    <property type="term" value="P:tRNA threonylcarbamoyladenosine modification"/>
    <property type="evidence" value="ECO:0007669"/>
    <property type="project" value="InterPro"/>
</dbReference>
<feature type="non-terminal residue" evidence="10">
    <location>
        <position position="1"/>
    </location>
</feature>
<dbReference type="CDD" id="cd24133">
    <property type="entry name" value="ASKHA_NBD_TsaD_bac"/>
    <property type="match status" value="1"/>
</dbReference>
<accession>A0A845DLP8</accession>
<evidence type="ECO:0000313" key="11">
    <source>
        <dbReference type="Proteomes" id="UP000449092"/>
    </source>
</evidence>
<dbReference type="NCBIfam" id="TIGR00329">
    <property type="entry name" value="gcp_kae1"/>
    <property type="match status" value="1"/>
</dbReference>
<proteinExistence type="inferred from homology"/>
<evidence type="ECO:0000259" key="9">
    <source>
        <dbReference type="Pfam" id="PF00814"/>
    </source>
</evidence>
<dbReference type="InterPro" id="IPR000905">
    <property type="entry name" value="Gcp-like_dom"/>
</dbReference>
<dbReference type="GO" id="GO:0061711">
    <property type="term" value="F:tRNA N(6)-L-threonylcarbamoyladenine synthase activity"/>
    <property type="evidence" value="ECO:0007669"/>
    <property type="project" value="UniProtKB-EC"/>
</dbReference>
<dbReference type="NCBIfam" id="TIGR03723">
    <property type="entry name" value="T6A_TsaD_YgjD"/>
    <property type="match status" value="1"/>
</dbReference>
<dbReference type="InterPro" id="IPR017861">
    <property type="entry name" value="KAE1/TsaD"/>
</dbReference>
<evidence type="ECO:0000256" key="1">
    <source>
        <dbReference type="ARBA" id="ARBA00012156"/>
    </source>
</evidence>
<keyword evidence="5" id="KW-0479">Metal-binding</keyword>
<keyword evidence="2" id="KW-0963">Cytoplasm</keyword>
<evidence type="ECO:0000256" key="4">
    <source>
        <dbReference type="ARBA" id="ARBA00022694"/>
    </source>
</evidence>
<keyword evidence="7 10" id="KW-0012">Acyltransferase</keyword>
<dbReference type="Gene3D" id="3.30.420.40">
    <property type="match status" value="3"/>
</dbReference>
<dbReference type="PANTHER" id="PTHR11735">
    <property type="entry name" value="TRNA N6-ADENOSINE THREONYLCARBAMOYLTRANSFERASE"/>
    <property type="match status" value="1"/>
</dbReference>
<dbReference type="SUPFAM" id="SSF53067">
    <property type="entry name" value="Actin-like ATPase domain"/>
    <property type="match status" value="2"/>
</dbReference>
<dbReference type="Pfam" id="PF00814">
    <property type="entry name" value="TsaD"/>
    <property type="match status" value="2"/>
</dbReference>
<dbReference type="PROSITE" id="PS01016">
    <property type="entry name" value="GLYCOPROTEASE"/>
    <property type="match status" value="1"/>
</dbReference>
<dbReference type="PANTHER" id="PTHR11735:SF6">
    <property type="entry name" value="TRNA N6-ADENOSINE THREONYLCARBAMOYLTRANSFERASE, MITOCHONDRIAL"/>
    <property type="match status" value="1"/>
</dbReference>
<dbReference type="InterPro" id="IPR022450">
    <property type="entry name" value="TsaD"/>
</dbReference>
<dbReference type="EC" id="2.3.1.234" evidence="1"/>
<evidence type="ECO:0000256" key="6">
    <source>
        <dbReference type="ARBA" id="ARBA00023004"/>
    </source>
</evidence>
<organism evidence="10 11">
    <name type="scientific">Candidatus Spechtbacteria bacterium SB0662_bin_43</name>
    <dbReference type="NCBI Taxonomy" id="2604897"/>
    <lineage>
        <taxon>Bacteria</taxon>
        <taxon>Candidatus Spechtiibacteriota</taxon>
    </lineage>
</organism>
<name>A0A845DLP8_9BACT</name>
<dbReference type="PRINTS" id="PR00789">
    <property type="entry name" value="OSIALOPTASE"/>
</dbReference>
<gene>
    <name evidence="10" type="primary">tsaD</name>
    <name evidence="10" type="ORF">F4X82_01885</name>
</gene>
<evidence type="ECO:0000313" key="10">
    <source>
        <dbReference type="EMBL" id="MYE38253.1"/>
    </source>
</evidence>
<dbReference type="EMBL" id="VXOY01000015">
    <property type="protein sequence ID" value="MYE38253.1"/>
    <property type="molecule type" value="Genomic_DNA"/>
</dbReference>
<dbReference type="InterPro" id="IPR043129">
    <property type="entry name" value="ATPase_NBD"/>
</dbReference>
<dbReference type="GO" id="GO:0046872">
    <property type="term" value="F:metal ion binding"/>
    <property type="evidence" value="ECO:0007669"/>
    <property type="project" value="UniProtKB-KW"/>
</dbReference>
<feature type="domain" description="Gcp-like" evidence="9">
    <location>
        <begin position="48"/>
        <end position="93"/>
    </location>
</feature>
<dbReference type="HAMAP" id="MF_01445">
    <property type="entry name" value="TsaD"/>
    <property type="match status" value="1"/>
</dbReference>
<keyword evidence="4" id="KW-0819">tRNA processing</keyword>
<comment type="caution">
    <text evidence="10">The sequence shown here is derived from an EMBL/GenBank/DDBJ whole genome shotgun (WGS) entry which is preliminary data.</text>
</comment>
<dbReference type="Proteomes" id="UP000449092">
    <property type="component" value="Unassembled WGS sequence"/>
</dbReference>
<reference evidence="10 11" key="1">
    <citation type="submission" date="2019-09" db="EMBL/GenBank/DDBJ databases">
        <title>Characterisation of the sponge microbiome using genome-centric metagenomics.</title>
        <authorList>
            <person name="Engelberts J.P."/>
            <person name="Robbins S.J."/>
            <person name="De Goeij J.M."/>
            <person name="Aranda M."/>
            <person name="Bell S.C."/>
            <person name="Webster N.S."/>
        </authorList>
    </citation>
    <scope>NUCLEOTIDE SEQUENCE [LARGE SCALE GENOMIC DNA]</scope>
    <source>
        <strain evidence="10">SB0662_bin_43</strain>
    </source>
</reference>
<dbReference type="AlphaFoldDB" id="A0A845DLP8"/>
<evidence type="ECO:0000256" key="2">
    <source>
        <dbReference type="ARBA" id="ARBA00022490"/>
    </source>
</evidence>
<feature type="domain" description="Gcp-like" evidence="9">
    <location>
        <begin position="129"/>
        <end position="372"/>
    </location>
</feature>